<name>A0A1E8EYG0_9CLOT</name>
<protein>
    <recommendedName>
        <fullName evidence="3">histidine kinase</fullName>
        <ecNumber evidence="3">2.7.13.3</ecNumber>
    </recommendedName>
</protein>
<dbReference type="SUPFAM" id="SSF47384">
    <property type="entry name" value="Homodimeric domain of signal transducing histidine kinase"/>
    <property type="match status" value="1"/>
</dbReference>
<dbReference type="Proteomes" id="UP000175744">
    <property type="component" value="Unassembled WGS sequence"/>
</dbReference>
<comment type="catalytic activity">
    <reaction evidence="1">
        <text>ATP + protein L-histidine = ADP + protein N-phospho-L-histidine.</text>
        <dbReference type="EC" id="2.7.13.3"/>
    </reaction>
</comment>
<dbReference type="GO" id="GO:0005524">
    <property type="term" value="F:ATP binding"/>
    <property type="evidence" value="ECO:0007669"/>
    <property type="project" value="UniProtKB-KW"/>
</dbReference>
<dbReference type="EC" id="2.7.13.3" evidence="3"/>
<keyword evidence="11" id="KW-1133">Transmembrane helix</keyword>
<dbReference type="SMART" id="SM00388">
    <property type="entry name" value="HisKA"/>
    <property type="match status" value="1"/>
</dbReference>
<dbReference type="PANTHER" id="PTHR45528">
    <property type="entry name" value="SENSOR HISTIDINE KINASE CPXA"/>
    <property type="match status" value="1"/>
</dbReference>
<dbReference type="InterPro" id="IPR050398">
    <property type="entry name" value="HssS/ArlS-like"/>
</dbReference>
<keyword evidence="16" id="KW-1185">Reference proteome</keyword>
<dbReference type="Gene3D" id="1.10.287.130">
    <property type="match status" value="1"/>
</dbReference>
<keyword evidence="12" id="KW-0902">Two-component regulatory system</keyword>
<dbReference type="PATRIC" id="fig|1121290.3.peg.1355"/>
<keyword evidence="4" id="KW-1003">Cell membrane</keyword>
<keyword evidence="5" id="KW-0597">Phosphoprotein</keyword>
<accession>A0A1E8EYG0</accession>
<comment type="subcellular location">
    <subcellularLocation>
        <location evidence="2">Cell membrane</location>
        <topology evidence="2">Multi-pass membrane protein</topology>
    </subcellularLocation>
</comment>
<comment type="caution">
    <text evidence="15">The sequence shown here is derived from an EMBL/GenBank/DDBJ whole genome shotgun (WGS) entry which is preliminary data.</text>
</comment>
<dbReference type="InterPro" id="IPR036097">
    <property type="entry name" value="HisK_dim/P_sf"/>
</dbReference>
<feature type="domain" description="Signal transduction histidine kinase dimerisation/phosphoacceptor" evidence="14">
    <location>
        <begin position="11"/>
        <end position="78"/>
    </location>
</feature>
<evidence type="ECO:0000256" key="6">
    <source>
        <dbReference type="ARBA" id="ARBA00022679"/>
    </source>
</evidence>
<evidence type="ECO:0000256" key="12">
    <source>
        <dbReference type="ARBA" id="ARBA00023012"/>
    </source>
</evidence>
<evidence type="ECO:0000256" key="11">
    <source>
        <dbReference type="ARBA" id="ARBA00022989"/>
    </source>
</evidence>
<evidence type="ECO:0000256" key="13">
    <source>
        <dbReference type="ARBA" id="ARBA00023136"/>
    </source>
</evidence>
<gene>
    <name evidence="15" type="primary">yycG_4</name>
    <name evidence="15" type="ORF">CLOACE_13730</name>
</gene>
<reference evidence="15 16" key="1">
    <citation type="submission" date="2016-06" db="EMBL/GenBank/DDBJ databases">
        <title>Genome sequence of Clostridium acetireducens DSM 10703.</title>
        <authorList>
            <person name="Poehlein A."/>
            <person name="Fluechter S."/>
            <person name="Duerre P."/>
            <person name="Daniel R."/>
        </authorList>
    </citation>
    <scope>NUCLEOTIDE SEQUENCE [LARGE SCALE GENOMIC DNA]</scope>
    <source>
        <strain evidence="15 16">DSM 10703</strain>
    </source>
</reference>
<keyword evidence="7" id="KW-0812">Transmembrane</keyword>
<keyword evidence="9 15" id="KW-0418">Kinase</keyword>
<dbReference type="GO" id="GO:0005886">
    <property type="term" value="C:plasma membrane"/>
    <property type="evidence" value="ECO:0007669"/>
    <property type="project" value="UniProtKB-SubCell"/>
</dbReference>
<evidence type="ECO:0000256" key="1">
    <source>
        <dbReference type="ARBA" id="ARBA00000085"/>
    </source>
</evidence>
<evidence type="ECO:0000259" key="14">
    <source>
        <dbReference type="SMART" id="SM00388"/>
    </source>
</evidence>
<dbReference type="FunFam" id="1.10.287.130:FF:000008">
    <property type="entry name" value="Two-component sensor histidine kinase"/>
    <property type="match status" value="1"/>
</dbReference>
<sequence length="96" mass="11513">MASELEKEDEKRKEFLTNISHDLRTPLISILGYLNMIKEEKYEDEKELESYIDKINNKSLFLKSMLDDFFQYSKLSSRDIQFNKEYIYSRINKAAS</sequence>
<evidence type="ECO:0000256" key="5">
    <source>
        <dbReference type="ARBA" id="ARBA00022553"/>
    </source>
</evidence>
<dbReference type="EMBL" id="LZFO01000017">
    <property type="protein sequence ID" value="OFI05992.1"/>
    <property type="molecule type" value="Genomic_DNA"/>
</dbReference>
<keyword evidence="6 15" id="KW-0808">Transferase</keyword>
<keyword evidence="13" id="KW-0472">Membrane</keyword>
<dbReference type="GO" id="GO:0000155">
    <property type="term" value="F:phosphorelay sensor kinase activity"/>
    <property type="evidence" value="ECO:0007669"/>
    <property type="project" value="InterPro"/>
</dbReference>
<dbReference type="RefSeq" id="WP_070110358.1">
    <property type="nucleotide sequence ID" value="NZ_LZFO01000017.1"/>
</dbReference>
<evidence type="ECO:0000256" key="10">
    <source>
        <dbReference type="ARBA" id="ARBA00022840"/>
    </source>
</evidence>
<evidence type="ECO:0000313" key="15">
    <source>
        <dbReference type="EMBL" id="OFI05992.1"/>
    </source>
</evidence>
<dbReference type="PANTHER" id="PTHR45528:SF1">
    <property type="entry name" value="SENSOR HISTIDINE KINASE CPXA"/>
    <property type="match status" value="1"/>
</dbReference>
<dbReference type="InterPro" id="IPR003661">
    <property type="entry name" value="HisK_dim/P_dom"/>
</dbReference>
<keyword evidence="8" id="KW-0547">Nucleotide-binding</keyword>
<dbReference type="Pfam" id="PF00512">
    <property type="entry name" value="HisKA"/>
    <property type="match status" value="1"/>
</dbReference>
<keyword evidence="10" id="KW-0067">ATP-binding</keyword>
<evidence type="ECO:0000313" key="16">
    <source>
        <dbReference type="Proteomes" id="UP000175744"/>
    </source>
</evidence>
<proteinExistence type="predicted"/>
<evidence type="ECO:0000256" key="7">
    <source>
        <dbReference type="ARBA" id="ARBA00022692"/>
    </source>
</evidence>
<dbReference type="STRING" id="1121290.CLAOCE_13730"/>
<dbReference type="AlphaFoldDB" id="A0A1E8EYG0"/>
<dbReference type="CDD" id="cd00082">
    <property type="entry name" value="HisKA"/>
    <property type="match status" value="1"/>
</dbReference>
<evidence type="ECO:0000256" key="9">
    <source>
        <dbReference type="ARBA" id="ARBA00022777"/>
    </source>
</evidence>
<evidence type="ECO:0000256" key="3">
    <source>
        <dbReference type="ARBA" id="ARBA00012438"/>
    </source>
</evidence>
<evidence type="ECO:0000256" key="8">
    <source>
        <dbReference type="ARBA" id="ARBA00022741"/>
    </source>
</evidence>
<evidence type="ECO:0000256" key="4">
    <source>
        <dbReference type="ARBA" id="ARBA00022475"/>
    </source>
</evidence>
<evidence type="ECO:0000256" key="2">
    <source>
        <dbReference type="ARBA" id="ARBA00004651"/>
    </source>
</evidence>
<organism evidence="15 16">
    <name type="scientific">Clostridium acetireducens DSM 10703</name>
    <dbReference type="NCBI Taxonomy" id="1121290"/>
    <lineage>
        <taxon>Bacteria</taxon>
        <taxon>Bacillati</taxon>
        <taxon>Bacillota</taxon>
        <taxon>Clostridia</taxon>
        <taxon>Eubacteriales</taxon>
        <taxon>Clostridiaceae</taxon>
        <taxon>Clostridium</taxon>
    </lineage>
</organism>